<feature type="compositionally biased region" description="Basic residues" evidence="1">
    <location>
        <begin position="57"/>
        <end position="78"/>
    </location>
</feature>
<feature type="region of interest" description="Disordered" evidence="1">
    <location>
        <begin position="1"/>
        <end position="80"/>
    </location>
</feature>
<dbReference type="AlphaFoldDB" id="A0AAV7Z1W9"/>
<dbReference type="Proteomes" id="UP001146793">
    <property type="component" value="Unassembled WGS sequence"/>
</dbReference>
<reference evidence="2" key="1">
    <citation type="submission" date="2022-08" db="EMBL/GenBank/DDBJ databases">
        <title>Novel sulphate-reducing endosymbionts in the free-living metamonad Anaeramoeba.</title>
        <authorList>
            <person name="Jerlstrom-Hultqvist J."/>
            <person name="Cepicka I."/>
            <person name="Gallot-Lavallee L."/>
            <person name="Salas-Leiva D."/>
            <person name="Curtis B.A."/>
            <person name="Zahonova K."/>
            <person name="Pipaliya S."/>
            <person name="Dacks J."/>
            <person name="Roger A.J."/>
        </authorList>
    </citation>
    <scope>NUCLEOTIDE SEQUENCE</scope>
    <source>
        <strain evidence="2">Busselton2</strain>
    </source>
</reference>
<sequence length="272" mass="31979">MAFLRKNKKKKNKKSKKIKNGLERIDSETTLIEDSPPIERKNQNKDYKKMNDNQKSSKSKNIHQEKKKKKNQKTKKIKNTLDHNDSGITLILSSPTMERKKKKQSPTKIVESANKDCDTLYQLTNLKIGNEDQLLDDFLFQDYLERIKDYQAQLGNLINNNKLKKRIKTDAEHCLQRIKDLLVFVNNSIKIGTEKKNKGKLKKKKKVKTELNLQIPSEKKRRVSVNDSPKEKSKPQLDLLFPKIKRQDSSEMFDDFFTTRQRRYSGSRLIKD</sequence>
<evidence type="ECO:0000256" key="1">
    <source>
        <dbReference type="SAM" id="MobiDB-lite"/>
    </source>
</evidence>
<feature type="region of interest" description="Disordered" evidence="1">
    <location>
        <begin position="218"/>
        <end position="238"/>
    </location>
</feature>
<proteinExistence type="predicted"/>
<comment type="caution">
    <text evidence="2">The sequence shown here is derived from an EMBL/GenBank/DDBJ whole genome shotgun (WGS) entry which is preliminary data.</text>
</comment>
<accession>A0AAV7Z1W9</accession>
<dbReference type="EMBL" id="JANTQA010000042">
    <property type="protein sequence ID" value="KAJ3434921.1"/>
    <property type="molecule type" value="Genomic_DNA"/>
</dbReference>
<organism evidence="2 3">
    <name type="scientific">Anaeramoeba flamelloides</name>
    <dbReference type="NCBI Taxonomy" id="1746091"/>
    <lineage>
        <taxon>Eukaryota</taxon>
        <taxon>Metamonada</taxon>
        <taxon>Anaeramoebidae</taxon>
        <taxon>Anaeramoeba</taxon>
    </lineage>
</organism>
<gene>
    <name evidence="2" type="ORF">M0812_02047</name>
</gene>
<feature type="compositionally biased region" description="Basic and acidic residues" evidence="1">
    <location>
        <begin position="37"/>
        <end position="52"/>
    </location>
</feature>
<name>A0AAV7Z1W9_9EUKA</name>
<feature type="compositionally biased region" description="Basic residues" evidence="1">
    <location>
        <begin position="1"/>
        <end position="19"/>
    </location>
</feature>
<protein>
    <submittedName>
        <fullName evidence="2">Uncharacterized protein</fullName>
    </submittedName>
</protein>
<evidence type="ECO:0000313" key="3">
    <source>
        <dbReference type="Proteomes" id="UP001146793"/>
    </source>
</evidence>
<evidence type="ECO:0000313" key="2">
    <source>
        <dbReference type="EMBL" id="KAJ3434921.1"/>
    </source>
</evidence>